<dbReference type="EMBL" id="CAJNIZ010047087">
    <property type="protein sequence ID" value="CAE7762013.1"/>
    <property type="molecule type" value="Genomic_DNA"/>
</dbReference>
<feature type="non-terminal residue" evidence="1">
    <location>
        <position position="1"/>
    </location>
</feature>
<evidence type="ECO:0000313" key="2">
    <source>
        <dbReference type="Proteomes" id="UP000649617"/>
    </source>
</evidence>
<dbReference type="AlphaFoldDB" id="A0A812XVJ7"/>
<name>A0A812XVJ7_SYMPI</name>
<protein>
    <submittedName>
        <fullName evidence="1">AP1M1 protein</fullName>
    </submittedName>
</protein>
<reference evidence="1" key="1">
    <citation type="submission" date="2021-02" db="EMBL/GenBank/DDBJ databases">
        <authorList>
            <person name="Dougan E. K."/>
            <person name="Rhodes N."/>
            <person name="Thang M."/>
            <person name="Chan C."/>
        </authorList>
    </citation>
    <scope>NUCLEOTIDE SEQUENCE</scope>
</reference>
<proteinExistence type="predicted"/>
<organism evidence="1 2">
    <name type="scientific">Symbiodinium pilosum</name>
    <name type="common">Dinoflagellate</name>
    <dbReference type="NCBI Taxonomy" id="2952"/>
    <lineage>
        <taxon>Eukaryota</taxon>
        <taxon>Sar</taxon>
        <taxon>Alveolata</taxon>
        <taxon>Dinophyceae</taxon>
        <taxon>Suessiales</taxon>
        <taxon>Symbiodiniaceae</taxon>
        <taxon>Symbiodinium</taxon>
    </lineage>
</organism>
<feature type="non-terminal residue" evidence="1">
    <location>
        <position position="75"/>
    </location>
</feature>
<accession>A0A812XVJ7</accession>
<evidence type="ECO:0000313" key="1">
    <source>
        <dbReference type="EMBL" id="CAE7762013.1"/>
    </source>
</evidence>
<dbReference type="Proteomes" id="UP000649617">
    <property type="component" value="Unassembled WGS sequence"/>
</dbReference>
<comment type="caution">
    <text evidence="1">The sequence shown here is derived from an EMBL/GenBank/DDBJ whole genome shotgun (WGS) entry which is preliminary data.</text>
</comment>
<gene>
    <name evidence="1" type="primary">AP1M1</name>
    <name evidence="1" type="ORF">SPIL2461_LOCUS22254</name>
</gene>
<keyword evidence="2" id="KW-1185">Reference proteome</keyword>
<sequence>DRATLVSGITTNKSLSQASRRLIHFRQRILEKFSTMKSAFEMFAQEHGPHGATKELSKKEFSRFLFRHFNGLPKE</sequence>